<feature type="transmembrane region" description="Helical" evidence="2">
    <location>
        <begin position="1370"/>
        <end position="1390"/>
    </location>
</feature>
<feature type="compositionally biased region" description="Polar residues" evidence="1">
    <location>
        <begin position="651"/>
        <end position="661"/>
    </location>
</feature>
<feature type="region of interest" description="Disordered" evidence="1">
    <location>
        <begin position="650"/>
        <end position="669"/>
    </location>
</feature>
<feature type="compositionally biased region" description="Polar residues" evidence="1">
    <location>
        <begin position="1184"/>
        <end position="1204"/>
    </location>
</feature>
<evidence type="ECO:0000256" key="1">
    <source>
        <dbReference type="SAM" id="MobiDB-lite"/>
    </source>
</evidence>
<feature type="compositionally biased region" description="Polar residues" evidence="1">
    <location>
        <begin position="842"/>
        <end position="856"/>
    </location>
</feature>
<feature type="compositionally biased region" description="Pro residues" evidence="1">
    <location>
        <begin position="185"/>
        <end position="197"/>
    </location>
</feature>
<evidence type="ECO:0000313" key="4">
    <source>
        <dbReference type="Proteomes" id="UP000250140"/>
    </source>
</evidence>
<feature type="compositionally biased region" description="Polar residues" evidence="1">
    <location>
        <begin position="122"/>
        <end position="143"/>
    </location>
</feature>
<feature type="compositionally biased region" description="Polar residues" evidence="1">
    <location>
        <begin position="316"/>
        <end position="329"/>
    </location>
</feature>
<feature type="region of interest" description="Disordered" evidence="1">
    <location>
        <begin position="1112"/>
        <end position="1257"/>
    </location>
</feature>
<feature type="region of interest" description="Disordered" evidence="1">
    <location>
        <begin position="183"/>
        <end position="205"/>
    </location>
</feature>
<feature type="compositionally biased region" description="Polar residues" evidence="1">
    <location>
        <begin position="1240"/>
        <end position="1256"/>
    </location>
</feature>
<reference evidence="3 4" key="1">
    <citation type="journal article" date="2016" name="Nat. Commun.">
        <title>Ectomycorrhizal ecology is imprinted in the genome of the dominant symbiotic fungus Cenococcum geophilum.</title>
        <authorList>
            <consortium name="DOE Joint Genome Institute"/>
            <person name="Peter M."/>
            <person name="Kohler A."/>
            <person name="Ohm R.A."/>
            <person name="Kuo A."/>
            <person name="Krutzmann J."/>
            <person name="Morin E."/>
            <person name="Arend M."/>
            <person name="Barry K.W."/>
            <person name="Binder M."/>
            <person name="Choi C."/>
            <person name="Clum A."/>
            <person name="Copeland A."/>
            <person name="Grisel N."/>
            <person name="Haridas S."/>
            <person name="Kipfer T."/>
            <person name="LaButti K."/>
            <person name="Lindquist E."/>
            <person name="Lipzen A."/>
            <person name="Maire R."/>
            <person name="Meier B."/>
            <person name="Mihaltcheva S."/>
            <person name="Molinier V."/>
            <person name="Murat C."/>
            <person name="Poggeler S."/>
            <person name="Quandt C.A."/>
            <person name="Sperisen C."/>
            <person name="Tritt A."/>
            <person name="Tisserant E."/>
            <person name="Crous P.W."/>
            <person name="Henrissat B."/>
            <person name="Nehls U."/>
            <person name="Egli S."/>
            <person name="Spatafora J.W."/>
            <person name="Grigoriev I.V."/>
            <person name="Martin F.M."/>
        </authorList>
    </citation>
    <scope>NUCLEOTIDE SEQUENCE [LARGE SCALE GENOMIC DNA]</scope>
    <source>
        <strain evidence="3 4">CBS 207.34</strain>
    </source>
</reference>
<feature type="region of interest" description="Disordered" evidence="1">
    <location>
        <begin position="989"/>
        <end position="1028"/>
    </location>
</feature>
<feature type="compositionally biased region" description="Basic and acidic residues" evidence="1">
    <location>
        <begin position="104"/>
        <end position="113"/>
    </location>
</feature>
<feature type="compositionally biased region" description="Basic and acidic residues" evidence="1">
    <location>
        <begin position="767"/>
        <end position="778"/>
    </location>
</feature>
<keyword evidence="2" id="KW-0812">Transmembrane</keyword>
<dbReference type="EMBL" id="KV748900">
    <property type="protein sequence ID" value="OCL12256.1"/>
    <property type="molecule type" value="Genomic_DNA"/>
</dbReference>
<feature type="compositionally biased region" description="Polar residues" evidence="1">
    <location>
        <begin position="1138"/>
        <end position="1149"/>
    </location>
</feature>
<feature type="region of interest" description="Disordered" evidence="1">
    <location>
        <begin position="1273"/>
        <end position="1293"/>
    </location>
</feature>
<organism evidence="3 4">
    <name type="scientific">Glonium stellatum</name>
    <dbReference type="NCBI Taxonomy" id="574774"/>
    <lineage>
        <taxon>Eukaryota</taxon>
        <taxon>Fungi</taxon>
        <taxon>Dikarya</taxon>
        <taxon>Ascomycota</taxon>
        <taxon>Pezizomycotina</taxon>
        <taxon>Dothideomycetes</taxon>
        <taxon>Pleosporomycetidae</taxon>
        <taxon>Gloniales</taxon>
        <taxon>Gloniaceae</taxon>
        <taxon>Glonium</taxon>
    </lineage>
</organism>
<evidence type="ECO:0000313" key="3">
    <source>
        <dbReference type="EMBL" id="OCL12256.1"/>
    </source>
</evidence>
<dbReference type="OrthoDB" id="5353066at2759"/>
<dbReference type="Proteomes" id="UP000250140">
    <property type="component" value="Unassembled WGS sequence"/>
</dbReference>
<feature type="compositionally biased region" description="Basic and acidic residues" evidence="1">
    <location>
        <begin position="893"/>
        <end position="905"/>
    </location>
</feature>
<feature type="transmembrane region" description="Helical" evidence="2">
    <location>
        <begin position="1415"/>
        <end position="1440"/>
    </location>
</feature>
<keyword evidence="4" id="KW-1185">Reference proteome</keyword>
<feature type="compositionally biased region" description="Polar residues" evidence="1">
    <location>
        <begin position="1217"/>
        <end position="1233"/>
    </location>
</feature>
<feature type="region of interest" description="Disordered" evidence="1">
    <location>
        <begin position="47"/>
        <end position="157"/>
    </location>
</feature>
<keyword evidence="2" id="KW-1133">Transmembrane helix</keyword>
<feature type="compositionally biased region" description="Low complexity" evidence="1">
    <location>
        <begin position="1205"/>
        <end position="1216"/>
    </location>
</feature>
<feature type="region of interest" description="Disordered" evidence="1">
    <location>
        <begin position="805"/>
        <end position="940"/>
    </location>
</feature>
<accession>A0A8E2F804</accession>
<evidence type="ECO:0000256" key="2">
    <source>
        <dbReference type="SAM" id="Phobius"/>
    </source>
</evidence>
<feature type="compositionally biased region" description="Low complexity" evidence="1">
    <location>
        <begin position="88"/>
        <end position="103"/>
    </location>
</feature>
<feature type="region of interest" description="Disordered" evidence="1">
    <location>
        <begin position="766"/>
        <end position="792"/>
    </location>
</feature>
<protein>
    <submittedName>
        <fullName evidence="3">Uncharacterized protein</fullName>
    </submittedName>
</protein>
<feature type="compositionally biased region" description="Polar residues" evidence="1">
    <location>
        <begin position="989"/>
        <end position="1004"/>
    </location>
</feature>
<feature type="compositionally biased region" description="Polar residues" evidence="1">
    <location>
        <begin position="869"/>
        <end position="879"/>
    </location>
</feature>
<feature type="region of interest" description="Disordered" evidence="1">
    <location>
        <begin position="310"/>
        <end position="331"/>
    </location>
</feature>
<gene>
    <name evidence="3" type="ORF">AOQ84DRAFT_160751</name>
</gene>
<feature type="compositionally biased region" description="Polar residues" evidence="1">
    <location>
        <begin position="52"/>
        <end position="62"/>
    </location>
</feature>
<keyword evidence="2" id="KW-0472">Membrane</keyword>
<proteinExistence type="predicted"/>
<sequence length="1443" mass="158705">MTTQPTPLPVAVHSLHRVATPITPIHSPHQSLNSTPSRTPVHTLTLHEYRKQQNTPSPQSIATGRRLKRKVAASGLNTIERIPPAPSTPVQHSPPSSSSSYHSQPEKRSDRRTGKTALRRSPSFTSLLANAQHQPSVSISSAPQDPGGTNLDYPSTDEAENFYRSGEHFETFKKPTFKPIKRLPRPLPFSARPPVPSPLRSDTSTENLLSSAGLTTGSTFSLSRFPQPPQLGEVIPLSRASEPIFPHVNISITKTTPASPPATPAVVHYRGASFDLVNPHQSLHLHKIETPADRDADFLDYFQVRPSNELLRGPETTPQPMTTTNNSPYATDKMTPQRALFDDLPSAYQSIAGSNRTFQPPSTPNTDLPLPPTPVAFSPKSSTYSTPDQPYIERFAPAPLKINKPITSPSFMQRLSRAFTRKGHQAKPKSEPVGEELRYMSRGATPRVSRTYARPLSQNNQSAPAISMEEERDIEMPRAMEPASMSEGDLGHSGYYDVESLYPSSTIGGDGRDRSSVYPSSIFNRSSVPYGVQMAETDYSTEADLHSYTYQFSDSARSNERTSQGGMTQEFLRHPDMPNPEKTDTISKIIDNYGGVDVSETSLLDLMDEEDAEDTIRLSGFETQHSGISRQFINPGHSSGLSQFDFGLRRGSSSQGSTISGPKTPEQPNLFPRMPALFRGTAGLPPQAPLPLQPPIELEGPNPPFTRRDMSSEMFSNNSSYGDTRNLLLLSQPFSSFNVPRIQGPTEEPTSAPSELLPYSSNLETIQNDRDSSTDSRARKSPLNRIVNEQAKRLSQISTKSNLSGGIFVISTPGTPREEEDRRAASPVSPITLAMPGRPFDPSSSYSQGDGNSTPSEALAEAERLFSKPSDNQQISSSAPRVWRKPSPARPNESSERESPGKDSYADMNDEEDERDWETVAEQSRANLPREPTEESVADYSSYGGSMNTLGDVLVHPGDDRYAHTYKLSHSDTGRPVLLPSYNFQSGTGFPNRNALTPPRTASSPYRHPSPLSDHIHPFKSSPPPMSVKSKSSYSAFALDNVEQTPPMPNIGLVSEAHGLPQTSTSLNPKHRQENYCPTAHPYELSDKETMDLLNSGPNDTILYEEQDQMLHNEPTSTPLTSRETRPSDSTEGYMDSMQGQPPTTSSVLTERDNSFSKLTILGPRSNLTGTPLGTGMHEVGSSLADSSSPGEAWDSTPSRALENSSPAYYPSSSPPETQYASSPMTQFPTSPFTPFGTVEQGTPSHSPHGSKASNRSQDRLLLAHRRQRTREALLRSGAQGHRVRPKRASVRSQTKLREMVLTSTDASTIRTEDTRLSRFISSDRSISGETTSPLRTYHPVARLPSENSPHLLRHSPPSSPVYHKRKQRLSWILFAMLVWFPPFLVLYAFGRTDRLISYMSKGEVDECGRIQKRVALWVGITGSIIIPAVVILLLVLAHLSVI</sequence>
<name>A0A8E2F804_9PEZI</name>